<dbReference type="InterPro" id="IPR019734">
    <property type="entry name" value="TPR_rpt"/>
</dbReference>
<dbReference type="Proteomes" id="UP000664859">
    <property type="component" value="Unassembled WGS sequence"/>
</dbReference>
<dbReference type="PANTHER" id="PTHR44858:SF1">
    <property type="entry name" value="UDP-N-ACETYLGLUCOSAMINE--PEPTIDE N-ACETYLGLUCOSAMINYLTRANSFERASE SPINDLY-RELATED"/>
    <property type="match status" value="1"/>
</dbReference>
<name>A0A835Z1G2_9STRA</name>
<protein>
    <recommendedName>
        <fullName evidence="6">Tetratricopeptide repeat protein</fullName>
    </recommendedName>
</protein>
<dbReference type="InterPro" id="IPR011990">
    <property type="entry name" value="TPR-like_helical_dom_sf"/>
</dbReference>
<evidence type="ECO:0000313" key="5">
    <source>
        <dbReference type="Proteomes" id="UP000664859"/>
    </source>
</evidence>
<keyword evidence="5" id="KW-1185">Reference proteome</keyword>
<proteinExistence type="predicted"/>
<comment type="caution">
    <text evidence="4">The sequence shown here is derived from an EMBL/GenBank/DDBJ whole genome shotgun (WGS) entry which is preliminary data.</text>
</comment>
<dbReference type="PROSITE" id="PS50005">
    <property type="entry name" value="TPR"/>
    <property type="match status" value="2"/>
</dbReference>
<dbReference type="AlphaFoldDB" id="A0A835Z1G2"/>
<dbReference type="SMART" id="SM00028">
    <property type="entry name" value="TPR"/>
    <property type="match status" value="2"/>
</dbReference>
<keyword evidence="2 3" id="KW-0802">TPR repeat</keyword>
<feature type="repeat" description="TPR" evidence="3">
    <location>
        <begin position="99"/>
        <end position="132"/>
    </location>
</feature>
<sequence>MACEGFTTIARDAQAAVYPQISSVISTPATLPNRSPFELQYEMFKNGMELEGDEDFVAAEKQWTEVNLLSTLHDSLQIIEELETPAWRESSTGNRYLLARAHANRGGARASLGRQREAILDYSEALTLVPDKCEFWLSRGLAYEGLADMKVAMDGCSQEGVRVFYESALSDYDGALVLDPAKPQVYMLRGDVMALLQQHREALDTYRRGLALNPSKPDLRCCTALAEIQCGNIHLRCRTALAEIQCGNLNMGAAMVGSILHTQPDRPDMLLAGAALAWEAGELAESEKCRTVPDMLLAGAALAGGAGELAESKTLYRMAVAQDVRLLDDRFIVNALRWPAVPVSMVRVLRKAGTINRLAAVRTLIGSQI</sequence>
<keyword evidence="1" id="KW-0677">Repeat</keyword>
<dbReference type="InterPro" id="IPR050498">
    <property type="entry name" value="Ycf3"/>
</dbReference>
<dbReference type="PANTHER" id="PTHR44858">
    <property type="entry name" value="TETRATRICOPEPTIDE REPEAT PROTEIN 6"/>
    <property type="match status" value="1"/>
</dbReference>
<evidence type="ECO:0000256" key="1">
    <source>
        <dbReference type="ARBA" id="ARBA00022737"/>
    </source>
</evidence>
<organism evidence="4 5">
    <name type="scientific">Tribonema minus</name>
    <dbReference type="NCBI Taxonomy" id="303371"/>
    <lineage>
        <taxon>Eukaryota</taxon>
        <taxon>Sar</taxon>
        <taxon>Stramenopiles</taxon>
        <taxon>Ochrophyta</taxon>
        <taxon>PX clade</taxon>
        <taxon>Xanthophyceae</taxon>
        <taxon>Tribonematales</taxon>
        <taxon>Tribonemataceae</taxon>
        <taxon>Tribonema</taxon>
    </lineage>
</organism>
<accession>A0A835Z1G2</accession>
<evidence type="ECO:0000256" key="3">
    <source>
        <dbReference type="PROSITE-ProRule" id="PRU00339"/>
    </source>
</evidence>
<reference evidence="4" key="1">
    <citation type="submission" date="2021-02" db="EMBL/GenBank/DDBJ databases">
        <title>First Annotated Genome of the Yellow-green Alga Tribonema minus.</title>
        <authorList>
            <person name="Mahan K.M."/>
        </authorList>
    </citation>
    <scope>NUCLEOTIDE SEQUENCE</scope>
    <source>
        <strain evidence="4">UTEX B ZZ1240</strain>
    </source>
</reference>
<evidence type="ECO:0000313" key="4">
    <source>
        <dbReference type="EMBL" id="KAG5185511.1"/>
    </source>
</evidence>
<feature type="repeat" description="TPR" evidence="3">
    <location>
        <begin position="183"/>
        <end position="216"/>
    </location>
</feature>
<dbReference type="Gene3D" id="1.25.40.10">
    <property type="entry name" value="Tetratricopeptide repeat domain"/>
    <property type="match status" value="2"/>
</dbReference>
<dbReference type="EMBL" id="JAFCMP010000129">
    <property type="protein sequence ID" value="KAG5185511.1"/>
    <property type="molecule type" value="Genomic_DNA"/>
</dbReference>
<evidence type="ECO:0008006" key="6">
    <source>
        <dbReference type="Google" id="ProtNLM"/>
    </source>
</evidence>
<gene>
    <name evidence="4" type="ORF">JKP88DRAFT_289214</name>
</gene>
<dbReference type="SUPFAM" id="SSF48452">
    <property type="entry name" value="TPR-like"/>
    <property type="match status" value="1"/>
</dbReference>
<evidence type="ECO:0000256" key="2">
    <source>
        <dbReference type="ARBA" id="ARBA00022803"/>
    </source>
</evidence>
<dbReference type="OrthoDB" id="186001at2759"/>